<dbReference type="PIRSF" id="PIRSF500176">
    <property type="entry name" value="L_ASNase"/>
    <property type="match status" value="1"/>
</dbReference>
<evidence type="ECO:0000256" key="2">
    <source>
        <dbReference type="ARBA" id="ARBA00022801"/>
    </source>
</evidence>
<organism evidence="6 7">
    <name type="scientific">Shiella aurantiaca</name>
    <dbReference type="NCBI Taxonomy" id="3058365"/>
    <lineage>
        <taxon>Bacteria</taxon>
        <taxon>Pseudomonadati</taxon>
        <taxon>Bacteroidota</taxon>
        <taxon>Cytophagia</taxon>
        <taxon>Cytophagales</taxon>
        <taxon>Shiellaceae</taxon>
        <taxon>Shiella</taxon>
    </lineage>
</organism>
<dbReference type="InterPro" id="IPR027475">
    <property type="entry name" value="Asparaginase/glutaminase_AS2"/>
</dbReference>
<feature type="domain" description="L-asparaginase N-terminal" evidence="4">
    <location>
        <begin position="20"/>
        <end position="208"/>
    </location>
</feature>
<dbReference type="InterPro" id="IPR037152">
    <property type="entry name" value="L-asparaginase_N_sf"/>
</dbReference>
<dbReference type="InterPro" id="IPR006033">
    <property type="entry name" value="AsnA_fam"/>
</dbReference>
<dbReference type="InterPro" id="IPR006034">
    <property type="entry name" value="Asparaginase/glutaminase-like"/>
</dbReference>
<dbReference type="SFLD" id="SFLDS00057">
    <property type="entry name" value="Glutaminase/Asparaginase"/>
    <property type="match status" value="1"/>
</dbReference>
<evidence type="ECO:0000313" key="7">
    <source>
        <dbReference type="Proteomes" id="UP001168552"/>
    </source>
</evidence>
<evidence type="ECO:0000259" key="5">
    <source>
        <dbReference type="Pfam" id="PF17763"/>
    </source>
</evidence>
<dbReference type="InterPro" id="IPR036152">
    <property type="entry name" value="Asp/glu_Ase-like_sf"/>
</dbReference>
<dbReference type="PIRSF" id="PIRSF001220">
    <property type="entry name" value="L-ASNase_gatD"/>
    <property type="match status" value="1"/>
</dbReference>
<keyword evidence="7" id="KW-1185">Reference proteome</keyword>
<dbReference type="SMART" id="SM00870">
    <property type="entry name" value="Asparaginase"/>
    <property type="match status" value="1"/>
</dbReference>
<accession>A0ABT8F1Q9</accession>
<dbReference type="PROSITE" id="PS00917">
    <property type="entry name" value="ASN_GLN_ASE_2"/>
    <property type="match status" value="1"/>
</dbReference>
<dbReference type="CDD" id="cd08963">
    <property type="entry name" value="L-asparaginase_I"/>
    <property type="match status" value="1"/>
</dbReference>
<dbReference type="InterPro" id="IPR041725">
    <property type="entry name" value="L-asparaginase_I"/>
</dbReference>
<evidence type="ECO:0000313" key="6">
    <source>
        <dbReference type="EMBL" id="MDN4164386.1"/>
    </source>
</evidence>
<dbReference type="NCBIfam" id="TIGR00519">
    <property type="entry name" value="asnASE_I"/>
    <property type="match status" value="1"/>
</dbReference>
<dbReference type="EC" id="3.5.1.1" evidence="1"/>
<dbReference type="Proteomes" id="UP001168552">
    <property type="component" value="Unassembled WGS sequence"/>
</dbReference>
<dbReference type="Pfam" id="PF00710">
    <property type="entry name" value="Asparaginase"/>
    <property type="match status" value="1"/>
</dbReference>
<evidence type="ECO:0000256" key="3">
    <source>
        <dbReference type="PROSITE-ProRule" id="PRU10100"/>
    </source>
</evidence>
<dbReference type="InterPro" id="IPR027473">
    <property type="entry name" value="L-asparaginase_C"/>
</dbReference>
<dbReference type="InterPro" id="IPR027474">
    <property type="entry name" value="L-asparaginase_N"/>
</dbReference>
<keyword evidence="2" id="KW-0378">Hydrolase</keyword>
<dbReference type="PROSITE" id="PS51732">
    <property type="entry name" value="ASN_GLN_ASE_3"/>
    <property type="match status" value="1"/>
</dbReference>
<comment type="caution">
    <text evidence="6">The sequence shown here is derived from an EMBL/GenBank/DDBJ whole genome shotgun (WGS) entry which is preliminary data.</text>
</comment>
<dbReference type="EMBL" id="JAUHJS010000001">
    <property type="protein sequence ID" value="MDN4164386.1"/>
    <property type="molecule type" value="Genomic_DNA"/>
</dbReference>
<dbReference type="Pfam" id="PF17763">
    <property type="entry name" value="Asparaginase_C"/>
    <property type="match status" value="1"/>
</dbReference>
<dbReference type="SUPFAM" id="SSF53774">
    <property type="entry name" value="Glutaminase/Asparaginase"/>
    <property type="match status" value="1"/>
</dbReference>
<feature type="domain" description="Asparaginase/glutaminase C-terminal" evidence="5">
    <location>
        <begin position="229"/>
        <end position="343"/>
    </location>
</feature>
<dbReference type="Gene3D" id="3.40.50.1170">
    <property type="entry name" value="L-asparaginase, N-terminal domain"/>
    <property type="match status" value="1"/>
</dbReference>
<dbReference type="PRINTS" id="PR00139">
    <property type="entry name" value="ASNGLNASE"/>
</dbReference>
<evidence type="ECO:0000256" key="1">
    <source>
        <dbReference type="ARBA" id="ARBA00012920"/>
    </source>
</evidence>
<dbReference type="RefSeq" id="WP_320002912.1">
    <property type="nucleotide sequence ID" value="NZ_JAUHJS010000001.1"/>
</dbReference>
<dbReference type="PANTHER" id="PTHR11707">
    <property type="entry name" value="L-ASPARAGINASE"/>
    <property type="match status" value="1"/>
</dbReference>
<dbReference type="Gene3D" id="3.40.50.40">
    <property type="match status" value="1"/>
</dbReference>
<gene>
    <name evidence="6" type="ORF">QWY31_02680</name>
</gene>
<evidence type="ECO:0000259" key="4">
    <source>
        <dbReference type="Pfam" id="PF00710"/>
    </source>
</evidence>
<protein>
    <recommendedName>
        <fullName evidence="1">asparaginase</fullName>
        <ecNumber evidence="1">3.5.1.1</ecNumber>
    </recommendedName>
</protein>
<dbReference type="InterPro" id="IPR040919">
    <property type="entry name" value="Asparaginase_C"/>
</dbReference>
<dbReference type="PANTHER" id="PTHR11707:SF28">
    <property type="entry name" value="60 KDA LYSOPHOSPHOLIPASE"/>
    <property type="match status" value="1"/>
</dbReference>
<feature type="active site" evidence="3">
    <location>
        <position position="103"/>
    </location>
</feature>
<reference evidence="6" key="1">
    <citation type="submission" date="2023-06" db="EMBL/GenBank/DDBJ databases">
        <title>Cytophagales bacterium Strain LB-30, isolated from soil.</title>
        <authorList>
            <person name="Liu B."/>
        </authorList>
    </citation>
    <scope>NUCLEOTIDE SEQUENCE</scope>
    <source>
        <strain evidence="6">LB-30</strain>
    </source>
</reference>
<proteinExistence type="predicted"/>
<name>A0ABT8F1Q9_9BACT</name>
<sequence length="359" mass="39439">MKNKIIHINTAAPKPSSHSILIIYTGGTMGMVYDESGALVPFDFQLIMEEVPSLRNLQLNLTVIAFEELIDSSDMNPDHWVAMARIIKEYYESYDGFLILHGTDTMAYTASALSFMLEGLSKPVILTGAQLPIGASRSDARENIITALEITSAKKNGKPIVQEVCIFFDRFLLRGNRAKKVESSHFDAFHSENYPNLAEAGIYIEYNEAFLGNFADQATLTIQEELDSHVTILKLFPGINEKVVEGTLNVPGLRAVVLETFGAGNAPTAPWFLAALRKAIEKGIIIYNVSQCVGGKVLQGRYKTSQMLDSIGVIGGNDSTTEAAVTKLMYLLGKENSVEAVKEKLKFAIRGEMQANPSY</sequence>